<sequence>MWMVLCLITIAQVQAAVSEAVAKEREAVKERVMRYIMTANGSVASEPNLITRRFYEGERAGFERVLTYLSSRGGEG</sequence>
<keyword evidence="2" id="KW-1185">Reference proteome</keyword>
<dbReference type="Proteomes" id="UP000282957">
    <property type="component" value="Unassembled WGS sequence"/>
</dbReference>
<dbReference type="RefSeq" id="WP_127789994.1">
    <property type="nucleotide sequence ID" value="NZ_SACL01000012.1"/>
</dbReference>
<accession>A0A437LZA7</accession>
<protein>
    <submittedName>
        <fullName evidence="1">Uncharacterized protein</fullName>
    </submittedName>
</protein>
<dbReference type="EMBL" id="SACL01000012">
    <property type="protein sequence ID" value="RVT90727.1"/>
    <property type="molecule type" value="Genomic_DNA"/>
</dbReference>
<comment type="caution">
    <text evidence="1">The sequence shown here is derived from an EMBL/GenBank/DDBJ whole genome shotgun (WGS) entry which is preliminary data.</text>
</comment>
<evidence type="ECO:0000313" key="1">
    <source>
        <dbReference type="EMBL" id="RVT90727.1"/>
    </source>
</evidence>
<gene>
    <name evidence="1" type="ORF">EOD42_23280</name>
</gene>
<evidence type="ECO:0000313" key="2">
    <source>
        <dbReference type="Proteomes" id="UP000282957"/>
    </source>
</evidence>
<dbReference type="AlphaFoldDB" id="A0A437LZA7"/>
<name>A0A437LZA7_9PROT</name>
<reference evidence="1 2" key="1">
    <citation type="submission" date="2019-01" db="EMBL/GenBank/DDBJ databases">
        <authorList>
            <person name="Chen W.-M."/>
        </authorList>
    </citation>
    <scope>NUCLEOTIDE SEQUENCE [LARGE SCALE GENOMIC DNA]</scope>
    <source>
        <strain evidence="1 2">CCP-6</strain>
    </source>
</reference>
<proteinExistence type="predicted"/>
<organism evidence="1 2">
    <name type="scientific">Rhodovarius crocodyli</name>
    <dbReference type="NCBI Taxonomy" id="1979269"/>
    <lineage>
        <taxon>Bacteria</taxon>
        <taxon>Pseudomonadati</taxon>
        <taxon>Pseudomonadota</taxon>
        <taxon>Alphaproteobacteria</taxon>
        <taxon>Acetobacterales</taxon>
        <taxon>Roseomonadaceae</taxon>
        <taxon>Rhodovarius</taxon>
    </lineage>
</organism>